<dbReference type="VEuPathDB" id="VectorBase:ADIR004116"/>
<dbReference type="EnsemblMetazoa" id="ADIR004116-RA">
    <property type="protein sequence ID" value="ADIR004116-PA"/>
    <property type="gene ID" value="ADIR004116"/>
</dbReference>
<feature type="signal peptide" evidence="2">
    <location>
        <begin position="1"/>
        <end position="26"/>
    </location>
</feature>
<keyword evidence="2" id="KW-0732">Signal</keyword>
<keyword evidence="4" id="KW-1185">Reference proteome</keyword>
<reference evidence="3" key="2">
    <citation type="submission" date="2020-05" db="UniProtKB">
        <authorList>
            <consortium name="EnsemblMetazoa"/>
        </authorList>
    </citation>
    <scope>IDENTIFICATION</scope>
    <source>
        <strain evidence="3">WRAIR2</strain>
    </source>
</reference>
<evidence type="ECO:0000256" key="2">
    <source>
        <dbReference type="SAM" id="SignalP"/>
    </source>
</evidence>
<sequence>MAQKRPWISVGVIAVCCGVLSLSVVARESSSHSEAGANSQNHVAGHHRAVHPGSSAVPMLDALATNGIAVTTPLLPTRKGIESERRRKTRETYPFSQAAPASKELSTSSIASNLIRHRRMDPKMRNIPVSLPFMPPRSRRFGGIEIPTEKRQITIEQMLEKGDYFVPNRGKKTPTTGELIKKGKFDELLGSAADEYFFPNRGKKQYLLTYDISSNVSPLLSRSPASFERKLASFAMPGGVQQLQHPVESRLRRNLLENLANEHKDTFFSSRGKRIRSLAEELMFAPTKTLPDEVGQEEVTQDALSDERTQEFSGEPNERGALLWNEDVLLPLDRPVS</sequence>
<feature type="region of interest" description="Disordered" evidence="1">
    <location>
        <begin position="78"/>
        <end position="99"/>
    </location>
</feature>
<proteinExistence type="predicted"/>
<dbReference type="Proteomes" id="UP000075884">
    <property type="component" value="Unassembled WGS sequence"/>
</dbReference>
<reference evidence="4" key="1">
    <citation type="submission" date="2013-03" db="EMBL/GenBank/DDBJ databases">
        <title>The Genome Sequence of Anopheles dirus WRAIR2.</title>
        <authorList>
            <consortium name="The Broad Institute Genomics Platform"/>
            <person name="Neafsey D.E."/>
            <person name="Walton C."/>
            <person name="Walker B."/>
            <person name="Young S.K."/>
            <person name="Zeng Q."/>
            <person name="Gargeya S."/>
            <person name="Fitzgerald M."/>
            <person name="Haas B."/>
            <person name="Abouelleil A."/>
            <person name="Allen A.W."/>
            <person name="Alvarado L."/>
            <person name="Arachchi H.M."/>
            <person name="Berlin A.M."/>
            <person name="Chapman S.B."/>
            <person name="Gainer-Dewar J."/>
            <person name="Goldberg J."/>
            <person name="Griggs A."/>
            <person name="Gujja S."/>
            <person name="Hansen M."/>
            <person name="Howarth C."/>
            <person name="Imamovic A."/>
            <person name="Ireland A."/>
            <person name="Larimer J."/>
            <person name="McCowan C."/>
            <person name="Murphy C."/>
            <person name="Pearson M."/>
            <person name="Poon T.W."/>
            <person name="Priest M."/>
            <person name="Roberts A."/>
            <person name="Saif S."/>
            <person name="Shea T."/>
            <person name="Sisk P."/>
            <person name="Sykes S."/>
            <person name="Wortman J."/>
            <person name="Nusbaum C."/>
            <person name="Birren B."/>
        </authorList>
    </citation>
    <scope>NUCLEOTIDE SEQUENCE [LARGE SCALE GENOMIC DNA]</scope>
    <source>
        <strain evidence="4">WRAIR2</strain>
    </source>
</reference>
<organism evidence="3 4">
    <name type="scientific">Anopheles dirus</name>
    <dbReference type="NCBI Taxonomy" id="7168"/>
    <lineage>
        <taxon>Eukaryota</taxon>
        <taxon>Metazoa</taxon>
        <taxon>Ecdysozoa</taxon>
        <taxon>Arthropoda</taxon>
        <taxon>Hexapoda</taxon>
        <taxon>Insecta</taxon>
        <taxon>Pterygota</taxon>
        <taxon>Neoptera</taxon>
        <taxon>Endopterygota</taxon>
        <taxon>Diptera</taxon>
        <taxon>Nematocera</taxon>
        <taxon>Culicoidea</taxon>
        <taxon>Culicidae</taxon>
        <taxon>Anophelinae</taxon>
        <taxon>Anopheles</taxon>
    </lineage>
</organism>
<protein>
    <submittedName>
        <fullName evidence="3">Uncharacterized protein</fullName>
    </submittedName>
</protein>
<evidence type="ECO:0000313" key="3">
    <source>
        <dbReference type="EnsemblMetazoa" id="ADIR004116-PA"/>
    </source>
</evidence>
<name>A0A182N8Z2_9DIPT</name>
<evidence type="ECO:0000256" key="1">
    <source>
        <dbReference type="SAM" id="MobiDB-lite"/>
    </source>
</evidence>
<accession>A0A182N8Z2</accession>
<evidence type="ECO:0000313" key="4">
    <source>
        <dbReference type="Proteomes" id="UP000075884"/>
    </source>
</evidence>
<feature type="chain" id="PRO_5008129531" evidence="2">
    <location>
        <begin position="27"/>
        <end position="337"/>
    </location>
</feature>
<feature type="region of interest" description="Disordered" evidence="1">
    <location>
        <begin position="293"/>
        <end position="320"/>
    </location>
</feature>
<dbReference type="AlphaFoldDB" id="A0A182N8Z2"/>